<feature type="transmembrane region" description="Helical" evidence="9">
    <location>
        <begin position="164"/>
        <end position="181"/>
    </location>
</feature>
<organism evidence="12 13">
    <name type="scientific">Marinobacterium aestuarii</name>
    <dbReference type="NCBI Taxonomy" id="1821621"/>
    <lineage>
        <taxon>Bacteria</taxon>
        <taxon>Pseudomonadati</taxon>
        <taxon>Pseudomonadota</taxon>
        <taxon>Gammaproteobacteria</taxon>
        <taxon>Oceanospirillales</taxon>
        <taxon>Oceanospirillaceae</taxon>
        <taxon>Marinobacterium</taxon>
    </lineage>
</organism>
<dbReference type="InterPro" id="IPR000917">
    <property type="entry name" value="Sulfatase_N"/>
</dbReference>
<evidence type="ECO:0000256" key="9">
    <source>
        <dbReference type="SAM" id="Phobius"/>
    </source>
</evidence>
<reference evidence="12 13" key="2">
    <citation type="journal article" date="2018" name="Int. J. Syst. Evol. Microbiol.">
        <title>Marinobacterium aestuarii sp. nov., a benzene-degrading marine bacterium isolated from estuary sediment.</title>
        <authorList>
            <person name="Bae S.S."/>
            <person name="Jung J."/>
            <person name="Chung D."/>
            <person name="Baek K."/>
        </authorList>
    </citation>
    <scope>NUCLEOTIDE SEQUENCE [LARGE SCALE GENOMIC DNA]</scope>
    <source>
        <strain evidence="12 13">ST58-10</strain>
    </source>
</reference>
<dbReference type="InterPro" id="IPR040423">
    <property type="entry name" value="PEA_transferase"/>
</dbReference>
<accession>A0A1A9EWM2</accession>
<dbReference type="GO" id="GO:0016776">
    <property type="term" value="F:phosphotransferase activity, phosphate group as acceptor"/>
    <property type="evidence" value="ECO:0007669"/>
    <property type="project" value="TreeGrafter"/>
</dbReference>
<dbReference type="InterPro" id="IPR058130">
    <property type="entry name" value="PEA_transf_C"/>
</dbReference>
<keyword evidence="5 9" id="KW-0812">Transmembrane</keyword>
<name>A0A1A9EWM2_9GAMM</name>
<evidence type="ECO:0000313" key="13">
    <source>
        <dbReference type="Proteomes" id="UP000078070"/>
    </source>
</evidence>
<dbReference type="STRING" id="1821621.A8C75_07065"/>
<dbReference type="Proteomes" id="UP000078070">
    <property type="component" value="Chromosome"/>
</dbReference>
<dbReference type="SUPFAM" id="SSF53649">
    <property type="entry name" value="Alkaline phosphatase-like"/>
    <property type="match status" value="1"/>
</dbReference>
<comment type="subcellular location">
    <subcellularLocation>
        <location evidence="1">Cell inner membrane</location>
        <topology evidence="1">Multi-pass membrane protein</topology>
    </subcellularLocation>
</comment>
<evidence type="ECO:0000256" key="6">
    <source>
        <dbReference type="ARBA" id="ARBA00022989"/>
    </source>
</evidence>
<feature type="transmembrane region" description="Helical" evidence="9">
    <location>
        <begin position="84"/>
        <end position="105"/>
    </location>
</feature>
<keyword evidence="13" id="KW-1185">Reference proteome</keyword>
<dbReference type="InterPro" id="IPR017850">
    <property type="entry name" value="Alkaline_phosphatase_core_sf"/>
</dbReference>
<evidence type="ECO:0000256" key="3">
    <source>
        <dbReference type="ARBA" id="ARBA00022519"/>
    </source>
</evidence>
<feature type="compositionally biased region" description="Polar residues" evidence="8">
    <location>
        <begin position="555"/>
        <end position="577"/>
    </location>
</feature>
<dbReference type="Gene3D" id="3.40.720.10">
    <property type="entry name" value="Alkaline Phosphatase, subunit A"/>
    <property type="match status" value="1"/>
</dbReference>
<dbReference type="PANTHER" id="PTHR30443">
    <property type="entry name" value="INNER MEMBRANE PROTEIN"/>
    <property type="match status" value="1"/>
</dbReference>
<evidence type="ECO:0000313" key="12">
    <source>
        <dbReference type="EMBL" id="ANG62275.1"/>
    </source>
</evidence>
<feature type="domain" description="Phosphoethanolamine transferase N-terminal" evidence="11">
    <location>
        <begin position="64"/>
        <end position="211"/>
    </location>
</feature>
<proteinExistence type="predicted"/>
<feature type="transmembrane region" description="Helical" evidence="9">
    <location>
        <begin position="12"/>
        <end position="34"/>
    </location>
</feature>
<evidence type="ECO:0000256" key="8">
    <source>
        <dbReference type="SAM" id="MobiDB-lite"/>
    </source>
</evidence>
<dbReference type="GO" id="GO:0005886">
    <property type="term" value="C:plasma membrane"/>
    <property type="evidence" value="ECO:0007669"/>
    <property type="project" value="UniProtKB-SubCell"/>
</dbReference>
<feature type="domain" description="Sulfatase N-terminal" evidence="10">
    <location>
        <begin position="243"/>
        <end position="532"/>
    </location>
</feature>
<feature type="transmembrane region" description="Helical" evidence="9">
    <location>
        <begin position="54"/>
        <end position="77"/>
    </location>
</feature>
<dbReference type="RefSeq" id="WP_067379968.1">
    <property type="nucleotide sequence ID" value="NZ_CP015839.1"/>
</dbReference>
<evidence type="ECO:0000259" key="10">
    <source>
        <dbReference type="Pfam" id="PF00884"/>
    </source>
</evidence>
<dbReference type="EMBL" id="CP015839">
    <property type="protein sequence ID" value="ANG62275.1"/>
    <property type="molecule type" value="Genomic_DNA"/>
</dbReference>
<evidence type="ECO:0000259" key="11">
    <source>
        <dbReference type="Pfam" id="PF08019"/>
    </source>
</evidence>
<protein>
    <submittedName>
        <fullName evidence="12">Sulfatase</fullName>
    </submittedName>
</protein>
<dbReference type="KEGG" id="mars:A8C75_07065"/>
<dbReference type="AlphaFoldDB" id="A0A1A9EWM2"/>
<dbReference type="CDD" id="cd16017">
    <property type="entry name" value="LptA"/>
    <property type="match status" value="1"/>
</dbReference>
<reference evidence="13" key="1">
    <citation type="submission" date="2016-05" db="EMBL/GenBank/DDBJ databases">
        <authorList>
            <person name="Baek K."/>
            <person name="Yang S.-J."/>
        </authorList>
    </citation>
    <scope>NUCLEOTIDE SEQUENCE [LARGE SCALE GENOMIC DNA]</scope>
    <source>
        <strain evidence="13">ST58-10</strain>
    </source>
</reference>
<evidence type="ECO:0000256" key="1">
    <source>
        <dbReference type="ARBA" id="ARBA00004429"/>
    </source>
</evidence>
<sequence>MNTPLRVSRLKGLQLTLSSGQFRLLLCAVLALFYNGPLWQLISAQPASSQIAGWLFMAAFFSFMVAVLQFCLTLVGFRQVLKPLAIFILFSASAVSYFMHSYGILVDRSMVQNLFETDTAEASELLNAGLILHLLLTGVLPALLAMSIRIRYRPVFAELRGRAAALFLCLMVIGANGVLFYKDYSSLFRNNRQIRNLAVPSNYLYYGTRYLMGAYDPVNVPLQQLGKDARQVADPIEDGKRKLLVLVVGETARAMNFGLNGYARDTNPQLNALPVVSFQEAASCGTSTAESLPCMFSLNGRDGYDKAAERHRENLLDVLQHAGVKVLWRDNNSGCKGVCDRVESQETAVFELPEFCVAQECYDEGMLNALDDYLESTTGDAVIVLHQKGSHGPAYYLRYPQQFETFTPVCRSTQLQSCSETEIRNAYDNSILYTDYFLSRVIGFLKSEQQGYDTAMLYMSDHGESLGEGNIYLHGMPYMFAPQEQTHVPFMAWLSDGMQQRTGLDSRCLGAKRTQALSHDNLAHSVLGLMGVATSVYQPGLDIFDGCRQPLPRGTVQQQTEPVMDQLQEQHPSQGPA</sequence>
<dbReference type="Pfam" id="PF00884">
    <property type="entry name" value="Sulfatase"/>
    <property type="match status" value="1"/>
</dbReference>
<dbReference type="OrthoDB" id="9786870at2"/>
<dbReference type="PANTHER" id="PTHR30443:SF0">
    <property type="entry name" value="PHOSPHOETHANOLAMINE TRANSFERASE EPTA"/>
    <property type="match status" value="1"/>
</dbReference>
<feature type="region of interest" description="Disordered" evidence="8">
    <location>
        <begin position="552"/>
        <end position="577"/>
    </location>
</feature>
<evidence type="ECO:0000256" key="7">
    <source>
        <dbReference type="ARBA" id="ARBA00023136"/>
    </source>
</evidence>
<evidence type="ECO:0000256" key="2">
    <source>
        <dbReference type="ARBA" id="ARBA00022475"/>
    </source>
</evidence>
<dbReference type="GO" id="GO:0009244">
    <property type="term" value="P:lipopolysaccharide core region biosynthetic process"/>
    <property type="evidence" value="ECO:0007669"/>
    <property type="project" value="TreeGrafter"/>
</dbReference>
<feature type="transmembrane region" description="Helical" evidence="9">
    <location>
        <begin position="125"/>
        <end position="144"/>
    </location>
</feature>
<evidence type="ECO:0000256" key="5">
    <source>
        <dbReference type="ARBA" id="ARBA00022692"/>
    </source>
</evidence>
<dbReference type="InterPro" id="IPR012549">
    <property type="entry name" value="EptA-like_N"/>
</dbReference>
<dbReference type="Pfam" id="PF08019">
    <property type="entry name" value="EptA_B_N"/>
    <property type="match status" value="1"/>
</dbReference>
<keyword evidence="6 9" id="KW-1133">Transmembrane helix</keyword>
<keyword evidence="3" id="KW-0997">Cell inner membrane</keyword>
<gene>
    <name evidence="12" type="ORF">A8C75_07065</name>
</gene>
<evidence type="ECO:0000256" key="4">
    <source>
        <dbReference type="ARBA" id="ARBA00022679"/>
    </source>
</evidence>
<keyword evidence="7 9" id="KW-0472">Membrane</keyword>
<dbReference type="NCBIfam" id="NF028537">
    <property type="entry name" value="P_eth_NH2_trans"/>
    <property type="match status" value="1"/>
</dbReference>
<keyword evidence="4" id="KW-0808">Transferase</keyword>
<keyword evidence="2" id="KW-1003">Cell membrane</keyword>